<feature type="region of interest" description="Disordered" evidence="1">
    <location>
        <begin position="1"/>
        <end position="84"/>
    </location>
</feature>
<evidence type="ECO:0000256" key="1">
    <source>
        <dbReference type="SAM" id="MobiDB-lite"/>
    </source>
</evidence>
<feature type="compositionally biased region" description="Basic and acidic residues" evidence="1">
    <location>
        <begin position="69"/>
        <end position="84"/>
    </location>
</feature>
<dbReference type="EMBL" id="CP147407">
    <property type="protein sequence ID" value="WXB96050.1"/>
    <property type="molecule type" value="Genomic_DNA"/>
</dbReference>
<proteinExistence type="predicted"/>
<reference evidence="2 3" key="1">
    <citation type="submission" date="2024-02" db="EMBL/GenBank/DDBJ databases">
        <title>Seven novel Bacillus-like species.</title>
        <authorList>
            <person name="Liu G."/>
        </authorList>
    </citation>
    <scope>NUCLEOTIDE SEQUENCE [LARGE SCALE GENOMIC DNA]</scope>
    <source>
        <strain evidence="2 3">FJAT-52054</strain>
    </source>
</reference>
<evidence type="ECO:0000313" key="3">
    <source>
        <dbReference type="Proteomes" id="UP001377337"/>
    </source>
</evidence>
<protein>
    <submittedName>
        <fullName evidence="2">Uncharacterized protein</fullName>
    </submittedName>
</protein>
<name>A0ABZ2NFR4_9BACI</name>
<organism evidence="2 3">
    <name type="scientific">Metabacillus sediminis</name>
    <dbReference type="NCBI Taxonomy" id="3117746"/>
    <lineage>
        <taxon>Bacteria</taxon>
        <taxon>Bacillati</taxon>
        <taxon>Bacillota</taxon>
        <taxon>Bacilli</taxon>
        <taxon>Bacillales</taxon>
        <taxon>Bacillaceae</taxon>
        <taxon>Metabacillus</taxon>
    </lineage>
</organism>
<sequence length="84" mass="10239">MKKYWDRLENRSDRPETERDRLKNVPDRLEKKVWPEKRRDRLENPSDRPKSDRDRLDKKLNPPENGPDPLEKCTAEQKVKFIPN</sequence>
<keyword evidence="3" id="KW-1185">Reference proteome</keyword>
<dbReference type="RefSeq" id="WP_338777834.1">
    <property type="nucleotide sequence ID" value="NZ_CP147407.1"/>
</dbReference>
<accession>A0ABZ2NFR4</accession>
<dbReference type="Proteomes" id="UP001377337">
    <property type="component" value="Chromosome"/>
</dbReference>
<feature type="compositionally biased region" description="Basic and acidic residues" evidence="1">
    <location>
        <begin position="1"/>
        <end position="61"/>
    </location>
</feature>
<evidence type="ECO:0000313" key="2">
    <source>
        <dbReference type="EMBL" id="WXB96050.1"/>
    </source>
</evidence>
<gene>
    <name evidence="2" type="ORF">WCV65_16000</name>
</gene>